<dbReference type="WBParaSite" id="NBR_0001792901-mRNA-1">
    <property type="protein sequence ID" value="NBR_0001792901-mRNA-1"/>
    <property type="gene ID" value="NBR_0001792901"/>
</dbReference>
<protein>
    <submittedName>
        <fullName evidence="3">Sema domain-containing protein</fullName>
    </submittedName>
</protein>
<name>A0A0N4YLE5_NIPBR</name>
<evidence type="ECO:0000313" key="3">
    <source>
        <dbReference type="WBParaSite" id="NBR_0001792901-mRNA-1"/>
    </source>
</evidence>
<organism evidence="3">
    <name type="scientific">Nippostrongylus brasiliensis</name>
    <name type="common">Rat hookworm</name>
    <dbReference type="NCBI Taxonomy" id="27835"/>
    <lineage>
        <taxon>Eukaryota</taxon>
        <taxon>Metazoa</taxon>
        <taxon>Ecdysozoa</taxon>
        <taxon>Nematoda</taxon>
        <taxon>Chromadorea</taxon>
        <taxon>Rhabditida</taxon>
        <taxon>Rhabditina</taxon>
        <taxon>Rhabditomorpha</taxon>
        <taxon>Strongyloidea</taxon>
        <taxon>Heligmosomidae</taxon>
        <taxon>Nippostrongylus</taxon>
    </lineage>
</organism>
<evidence type="ECO:0000313" key="1">
    <source>
        <dbReference type="EMBL" id="VDL81650.1"/>
    </source>
</evidence>
<proteinExistence type="predicted"/>
<dbReference type="Proteomes" id="UP000271162">
    <property type="component" value="Unassembled WGS sequence"/>
</dbReference>
<evidence type="ECO:0000313" key="2">
    <source>
        <dbReference type="Proteomes" id="UP000271162"/>
    </source>
</evidence>
<sequence>MPGVLSCQLPCPTILPTPGAELKPCLLPPLQVQDMTCVPNSFWGLSSDICLLPIICTLSMVVHREVLGQPYSATADYVTFAFFGSSSDQSGKSVVLAGTRTEEVTYSGDSEPLRIAYIGSCCDPSVFTCSLSELV</sequence>
<gene>
    <name evidence="1" type="ORF">NBR_LOCUS17930</name>
</gene>
<reference evidence="3" key="1">
    <citation type="submission" date="2017-02" db="UniProtKB">
        <authorList>
            <consortium name="WormBaseParasite"/>
        </authorList>
    </citation>
    <scope>IDENTIFICATION</scope>
</reference>
<dbReference type="AlphaFoldDB" id="A0A0N4YLE5"/>
<accession>A0A0N4YLE5</accession>
<keyword evidence="2" id="KW-1185">Reference proteome</keyword>
<reference evidence="1 2" key="2">
    <citation type="submission" date="2018-11" db="EMBL/GenBank/DDBJ databases">
        <authorList>
            <consortium name="Pathogen Informatics"/>
        </authorList>
    </citation>
    <scope>NUCLEOTIDE SEQUENCE [LARGE SCALE GENOMIC DNA]</scope>
</reference>
<dbReference type="EMBL" id="UYSL01023067">
    <property type="protein sequence ID" value="VDL81650.1"/>
    <property type="molecule type" value="Genomic_DNA"/>
</dbReference>